<dbReference type="GO" id="GO:0006516">
    <property type="term" value="P:glycoprotein catabolic process"/>
    <property type="evidence" value="ECO:0007669"/>
    <property type="project" value="TreeGrafter"/>
</dbReference>
<dbReference type="Pfam" id="PF17786">
    <property type="entry name" value="Mannosidase_ig"/>
    <property type="match status" value="1"/>
</dbReference>
<dbReference type="Pfam" id="PF22666">
    <property type="entry name" value="Glyco_hydro_2_N2"/>
    <property type="match status" value="1"/>
</dbReference>
<evidence type="ECO:0000256" key="5">
    <source>
        <dbReference type="ARBA" id="ARBA00023180"/>
    </source>
</evidence>
<dbReference type="Gene3D" id="2.60.40.10">
    <property type="entry name" value="Immunoglobulins"/>
    <property type="match status" value="2"/>
</dbReference>
<sequence length="866" mass="99146">MTVLKQIAIDKGWEFKQASHLNNSTASSFLPVSQFPTVAHIDLLHHGLIPDPYIDDNETKCLWVNEADWTYRTLDFPRVDLGDRNTRAVLVFEGLDTVVDVSLGEEHILFSKNMHLPQRVDVTALLKNIQIQTKASLELRFRSAPAYAREEKTRIGYRAPNETDVHFGGPERLFLRKAQYHWGWDWGPAINTSGPWKPIYLQIYQKRIDELLVRQKVSPDLSFAVISVRGSIEHGSLREKVTVNVQSPTGTYLHASSLMASDGRFEVEITVQNPQLWYPHSHGEQPLFKIFVEIPGYDKKTQHIGLRRLQLLQHSLKDTTGTAFVFEINNLRMFLGGSCWIPGDFMLPRLNRKSYSDWLRLAKSGNQTMIRVWGGGIVESDDFYDICDQEGILIWQDFLFACGNYPASPDFLRNVEVEARSQLRRVGHHASLVLWAGNNEDYLLADRFGWDIDYSDEKGPWDQTNFPAREIYERLLPRLVEELGGDVPYWRSSPYGGSHSNDRTIGDTHVWDVWHGKLSAYQDYKAYTSRFISEFGFESCPSLRTLHRAITVPAERHAQSRFFDIHDKGPGHTRRYPMYMGENFRFRMNPLRDFVYCTQFLQAEAMAYAYNCWRREFRGPEQEYCAGVLVWQLNDIWPGTSWALVDHGLQCKPAFFITKRALSKVVVGMERTVTKQAPYIVTGYPPEKHKLNIWAVNGTVQTLKVTLKLCAFDIQSGSWVALASELEEHWLELEPNRTTEVMAISIPNPDNTVVAAYLDDSETSERLARWISWPEPLRLLHLCPDLHITTQVADSGDKVLLSTNAPAKGVTILVPLSESGEDAVFEDNFVDLVPGETVTIGVSSLNGRKVQTRFLYDWEMDEGFEL</sequence>
<dbReference type="InterPro" id="IPR017853">
    <property type="entry name" value="GH"/>
</dbReference>
<dbReference type="Gene3D" id="2.60.120.260">
    <property type="entry name" value="Galactose-binding domain-like"/>
    <property type="match status" value="1"/>
</dbReference>
<dbReference type="SUPFAM" id="SSF49785">
    <property type="entry name" value="Galactose-binding domain-like"/>
    <property type="match status" value="1"/>
</dbReference>
<feature type="domain" description="Beta-mannosidase Ig-fold" evidence="7">
    <location>
        <begin position="785"/>
        <end position="845"/>
    </location>
</feature>
<feature type="domain" description="Mannosidase Ig/CBM-like" evidence="8">
    <location>
        <begin position="690"/>
        <end position="778"/>
    </location>
</feature>
<dbReference type="PANTHER" id="PTHR43730">
    <property type="entry name" value="BETA-MANNOSIDASE"/>
    <property type="match status" value="1"/>
</dbReference>
<organism evidence="10 11">
    <name type="scientific">Penicillium daleae</name>
    <dbReference type="NCBI Taxonomy" id="63821"/>
    <lineage>
        <taxon>Eukaryota</taxon>
        <taxon>Fungi</taxon>
        <taxon>Dikarya</taxon>
        <taxon>Ascomycota</taxon>
        <taxon>Pezizomycotina</taxon>
        <taxon>Eurotiomycetes</taxon>
        <taxon>Eurotiomycetidae</taxon>
        <taxon>Eurotiales</taxon>
        <taxon>Aspergillaceae</taxon>
        <taxon>Penicillium</taxon>
    </lineage>
</organism>
<evidence type="ECO:0000313" key="10">
    <source>
        <dbReference type="EMBL" id="KAJ5432116.1"/>
    </source>
</evidence>
<dbReference type="InterPro" id="IPR013783">
    <property type="entry name" value="Ig-like_fold"/>
</dbReference>
<dbReference type="SUPFAM" id="SSF49303">
    <property type="entry name" value="beta-Galactosidase/glucuronidase domain"/>
    <property type="match status" value="2"/>
</dbReference>
<evidence type="ECO:0000259" key="7">
    <source>
        <dbReference type="Pfam" id="PF17753"/>
    </source>
</evidence>
<keyword evidence="5" id="KW-0325">Glycoprotein</keyword>
<dbReference type="Gene3D" id="3.20.20.80">
    <property type="entry name" value="Glycosidases"/>
    <property type="match status" value="1"/>
</dbReference>
<dbReference type="GeneID" id="81604897"/>
<dbReference type="EC" id="3.2.1.25" evidence="3"/>
<dbReference type="FunFam" id="3.20.20.80:FF:000050">
    <property type="entry name" value="Beta-mannosidase B"/>
    <property type="match status" value="1"/>
</dbReference>
<dbReference type="GO" id="GO:0004567">
    <property type="term" value="F:beta-mannosidase activity"/>
    <property type="evidence" value="ECO:0007669"/>
    <property type="project" value="UniProtKB-EC"/>
</dbReference>
<dbReference type="AlphaFoldDB" id="A0AAD6BU33"/>
<dbReference type="EMBL" id="JAPVEA010000009">
    <property type="protein sequence ID" value="KAJ5432116.1"/>
    <property type="molecule type" value="Genomic_DNA"/>
</dbReference>
<evidence type="ECO:0000259" key="8">
    <source>
        <dbReference type="Pfam" id="PF17786"/>
    </source>
</evidence>
<comment type="catalytic activity">
    <reaction evidence="1">
        <text>Hydrolysis of terminal, non-reducing beta-D-mannose residues in beta-D-mannosides.</text>
        <dbReference type="EC" id="3.2.1.25"/>
    </reaction>
</comment>
<keyword evidence="6" id="KW-0326">Glycosidase</keyword>
<evidence type="ECO:0000313" key="11">
    <source>
        <dbReference type="Proteomes" id="UP001213681"/>
    </source>
</evidence>
<keyword evidence="4" id="KW-0378">Hydrolase</keyword>
<evidence type="ECO:0000256" key="2">
    <source>
        <dbReference type="ARBA" id="ARBA00004740"/>
    </source>
</evidence>
<evidence type="ECO:0000259" key="9">
    <source>
        <dbReference type="Pfam" id="PF22666"/>
    </source>
</evidence>
<evidence type="ECO:0000256" key="4">
    <source>
        <dbReference type="ARBA" id="ARBA00022801"/>
    </source>
</evidence>
<comment type="caution">
    <text evidence="10">The sequence shown here is derived from an EMBL/GenBank/DDBJ whole genome shotgun (WGS) entry which is preliminary data.</text>
</comment>
<dbReference type="InterPro" id="IPR050887">
    <property type="entry name" value="Beta-mannosidase_GH2"/>
</dbReference>
<gene>
    <name evidence="10" type="ORF">N7458_011272</name>
</gene>
<dbReference type="InterPro" id="IPR036156">
    <property type="entry name" value="Beta-gal/glucu_dom_sf"/>
</dbReference>
<comment type="pathway">
    <text evidence="2">Glycan metabolism; N-glycan degradation.</text>
</comment>
<dbReference type="InterPro" id="IPR054593">
    <property type="entry name" value="Beta-mannosidase-like_N2"/>
</dbReference>
<dbReference type="InterPro" id="IPR008979">
    <property type="entry name" value="Galactose-bd-like_sf"/>
</dbReference>
<dbReference type="SUPFAM" id="SSF51445">
    <property type="entry name" value="(Trans)glycosidases"/>
    <property type="match status" value="1"/>
</dbReference>
<dbReference type="InterPro" id="IPR041447">
    <property type="entry name" value="Mannosidase_ig"/>
</dbReference>
<dbReference type="InterPro" id="IPR041625">
    <property type="entry name" value="Beta-mannosidase_Ig"/>
</dbReference>
<name>A0AAD6BU33_9EURO</name>
<dbReference type="Pfam" id="PF17753">
    <property type="entry name" value="Ig_mannosidase"/>
    <property type="match status" value="1"/>
</dbReference>
<reference evidence="10" key="1">
    <citation type="submission" date="2022-12" db="EMBL/GenBank/DDBJ databases">
        <authorList>
            <person name="Petersen C."/>
        </authorList>
    </citation>
    <scope>NUCLEOTIDE SEQUENCE</scope>
    <source>
        <strain evidence="10">IBT 16125</strain>
    </source>
</reference>
<reference evidence="10" key="2">
    <citation type="journal article" date="2023" name="IMA Fungus">
        <title>Comparative genomic study of the Penicillium genus elucidates a diverse pangenome and 15 lateral gene transfer events.</title>
        <authorList>
            <person name="Petersen C."/>
            <person name="Sorensen T."/>
            <person name="Nielsen M.R."/>
            <person name="Sondergaard T.E."/>
            <person name="Sorensen J.L."/>
            <person name="Fitzpatrick D.A."/>
            <person name="Frisvad J.C."/>
            <person name="Nielsen K.L."/>
        </authorList>
    </citation>
    <scope>NUCLEOTIDE SEQUENCE</scope>
    <source>
        <strain evidence="10">IBT 16125</strain>
    </source>
</reference>
<evidence type="ECO:0000256" key="6">
    <source>
        <dbReference type="ARBA" id="ARBA00023295"/>
    </source>
</evidence>
<proteinExistence type="predicted"/>
<keyword evidence="11" id="KW-1185">Reference proteome</keyword>
<evidence type="ECO:0000256" key="3">
    <source>
        <dbReference type="ARBA" id="ARBA00012754"/>
    </source>
</evidence>
<protein>
    <recommendedName>
        <fullName evidence="3">beta-mannosidase</fullName>
        <ecNumber evidence="3">3.2.1.25</ecNumber>
    </recommendedName>
</protein>
<feature type="domain" description="Beta-mannosidase-like galactose-binding" evidence="9">
    <location>
        <begin position="13"/>
        <end position="197"/>
    </location>
</feature>
<dbReference type="RefSeq" id="XP_056759408.1">
    <property type="nucleotide sequence ID" value="XM_056914654.1"/>
</dbReference>
<evidence type="ECO:0000256" key="1">
    <source>
        <dbReference type="ARBA" id="ARBA00000829"/>
    </source>
</evidence>
<dbReference type="PANTHER" id="PTHR43730:SF1">
    <property type="entry name" value="BETA-MANNOSIDASE"/>
    <property type="match status" value="1"/>
</dbReference>
<dbReference type="Proteomes" id="UP001213681">
    <property type="component" value="Unassembled WGS sequence"/>
</dbReference>
<accession>A0AAD6BU33</accession>